<evidence type="ECO:0000313" key="2">
    <source>
        <dbReference type="EMBL" id="TMW62988.1"/>
    </source>
</evidence>
<evidence type="ECO:0000256" key="1">
    <source>
        <dbReference type="SAM" id="MobiDB-lite"/>
    </source>
</evidence>
<dbReference type="OrthoDB" id="408683at2759"/>
<dbReference type="Proteomes" id="UP000794436">
    <property type="component" value="Unassembled WGS sequence"/>
</dbReference>
<evidence type="ECO:0008006" key="4">
    <source>
        <dbReference type="Google" id="ProtNLM"/>
    </source>
</evidence>
<evidence type="ECO:0000313" key="3">
    <source>
        <dbReference type="Proteomes" id="UP000794436"/>
    </source>
</evidence>
<sequence length="299" mass="33506">MRKDVSIGEFDVATGLTYVTQQRGRLLFNMGHRPPKGVAPTPSAPLVTETTEGTENSTLDAPSKPKQRVFQSGVFTGRALYAEEVYYLLQRNAIVVYEAQEVEEATEDNASSMNDSESRVVLTIERFVRLVIHHGWVSLPCMDAYIFLKDNKLHPRRHVKATDDAMAMLNALRLGNQTLRLTFDVSKTFTETVYVEEVAAPKPIDEDDAAFVHQVAPDSLSHPIQPVQDVIPKITKKRKVKELRLIFRALVCPFRDPMPSPQVLRQLVEQTTPCDETGSVPIKVAVVHADRSVLLFEIA</sequence>
<organism evidence="2 3">
    <name type="scientific">Pythium oligandrum</name>
    <name type="common">Mycoparasitic fungus</name>
    <dbReference type="NCBI Taxonomy" id="41045"/>
    <lineage>
        <taxon>Eukaryota</taxon>
        <taxon>Sar</taxon>
        <taxon>Stramenopiles</taxon>
        <taxon>Oomycota</taxon>
        <taxon>Peronosporomycetes</taxon>
        <taxon>Pythiales</taxon>
        <taxon>Pythiaceae</taxon>
        <taxon>Pythium</taxon>
    </lineage>
</organism>
<proteinExistence type="predicted"/>
<feature type="region of interest" description="Disordered" evidence="1">
    <location>
        <begin position="31"/>
        <end position="63"/>
    </location>
</feature>
<accession>A0A8K1CHB1</accession>
<reference evidence="2" key="1">
    <citation type="submission" date="2019-03" db="EMBL/GenBank/DDBJ databases">
        <title>Long read genome sequence of the mycoparasitic Pythium oligandrum ATCC 38472 isolated from sugarbeet rhizosphere.</title>
        <authorList>
            <person name="Gaulin E."/>
        </authorList>
    </citation>
    <scope>NUCLEOTIDE SEQUENCE</scope>
    <source>
        <strain evidence="2">ATCC 38472_TT</strain>
    </source>
</reference>
<dbReference type="EMBL" id="SPLM01000073">
    <property type="protein sequence ID" value="TMW62988.1"/>
    <property type="molecule type" value="Genomic_DNA"/>
</dbReference>
<dbReference type="AlphaFoldDB" id="A0A8K1CHB1"/>
<feature type="compositionally biased region" description="Polar residues" evidence="1">
    <location>
        <begin position="48"/>
        <end position="60"/>
    </location>
</feature>
<keyword evidence="3" id="KW-1185">Reference proteome</keyword>
<gene>
    <name evidence="2" type="ORF">Poli38472_005606</name>
</gene>
<name>A0A8K1CHB1_PYTOL</name>
<protein>
    <recommendedName>
        <fullName evidence="4">tRNA-splicing endonuclease subunit Sen54 N-terminal domain-containing protein</fullName>
    </recommendedName>
</protein>
<comment type="caution">
    <text evidence="2">The sequence shown here is derived from an EMBL/GenBank/DDBJ whole genome shotgun (WGS) entry which is preliminary data.</text>
</comment>